<feature type="transmembrane region" description="Helical" evidence="1">
    <location>
        <begin position="96"/>
        <end position="113"/>
    </location>
</feature>
<accession>A0A6C0EJ91</accession>
<keyword evidence="1" id="KW-0812">Transmembrane</keyword>
<protein>
    <submittedName>
        <fullName evidence="2">Uncharacterized protein</fullName>
    </submittedName>
</protein>
<feature type="transmembrane region" description="Helical" evidence="1">
    <location>
        <begin position="35"/>
        <end position="54"/>
    </location>
</feature>
<dbReference type="EMBL" id="MN738855">
    <property type="protein sequence ID" value="QHT28359.1"/>
    <property type="molecule type" value="Genomic_DNA"/>
</dbReference>
<evidence type="ECO:0000256" key="1">
    <source>
        <dbReference type="SAM" id="Phobius"/>
    </source>
</evidence>
<evidence type="ECO:0000313" key="2">
    <source>
        <dbReference type="EMBL" id="QHT28359.1"/>
    </source>
</evidence>
<reference evidence="2" key="1">
    <citation type="journal article" date="2020" name="Nature">
        <title>Giant virus diversity and host interactions through global metagenomics.</title>
        <authorList>
            <person name="Schulz F."/>
            <person name="Roux S."/>
            <person name="Paez-Espino D."/>
            <person name="Jungbluth S."/>
            <person name="Walsh D.A."/>
            <person name="Denef V.J."/>
            <person name="McMahon K.D."/>
            <person name="Konstantinidis K.T."/>
            <person name="Eloe-Fadrosh E.A."/>
            <person name="Kyrpides N.C."/>
            <person name="Woyke T."/>
        </authorList>
    </citation>
    <scope>NUCLEOTIDE SEQUENCE</scope>
    <source>
        <strain evidence="2">GVMAG-M-3300001348-25</strain>
    </source>
</reference>
<dbReference type="AlphaFoldDB" id="A0A6C0EJ91"/>
<feature type="transmembrane region" description="Helical" evidence="1">
    <location>
        <begin position="12"/>
        <end position="29"/>
    </location>
</feature>
<proteinExistence type="predicted"/>
<keyword evidence="1" id="KW-0472">Membrane</keyword>
<organism evidence="2">
    <name type="scientific">viral metagenome</name>
    <dbReference type="NCBI Taxonomy" id="1070528"/>
    <lineage>
        <taxon>unclassified sequences</taxon>
        <taxon>metagenomes</taxon>
        <taxon>organismal metagenomes</taxon>
    </lineage>
</organism>
<keyword evidence="1" id="KW-1133">Transmembrane helix</keyword>
<sequence>MLFRIDMKLVNAMHIFIIGSLLAIIGFLREKSPKQLFYAVGLMGLAIFFLVPMPDFSLFLRNFVRWSHYLFIMPILLYASYIGVQSKKLDSNVYDIYLWTGLFIIAYHAFKLVKRIMQQPKL</sequence>
<feature type="transmembrane region" description="Helical" evidence="1">
    <location>
        <begin position="66"/>
        <end position="84"/>
    </location>
</feature>
<name>A0A6C0EJ91_9ZZZZ</name>